<keyword evidence="5 8" id="KW-0812">Transmembrane</keyword>
<dbReference type="PANTHER" id="PTHR33908:SF3">
    <property type="entry name" value="UNDECAPRENYL PHOSPHATE-ALPHA-4-AMINO-4-DEOXY-L-ARABINOSE ARABINOSYL TRANSFERASE"/>
    <property type="match status" value="1"/>
</dbReference>
<keyword evidence="7 8" id="KW-0472">Membrane</keyword>
<dbReference type="Pfam" id="PF02366">
    <property type="entry name" value="PMT"/>
    <property type="match status" value="1"/>
</dbReference>
<comment type="subcellular location">
    <subcellularLocation>
        <location evidence="1">Cell membrane</location>
        <topology evidence="1">Multi-pass membrane protein</topology>
    </subcellularLocation>
</comment>
<proteinExistence type="predicted"/>
<keyword evidence="6 8" id="KW-1133">Transmembrane helix</keyword>
<dbReference type="PANTHER" id="PTHR33908">
    <property type="entry name" value="MANNOSYLTRANSFERASE YKCB-RELATED"/>
    <property type="match status" value="1"/>
</dbReference>
<dbReference type="GO" id="GO:0005886">
    <property type="term" value="C:plasma membrane"/>
    <property type="evidence" value="ECO:0007669"/>
    <property type="project" value="UniProtKB-SubCell"/>
</dbReference>
<evidence type="ECO:0000256" key="8">
    <source>
        <dbReference type="SAM" id="Phobius"/>
    </source>
</evidence>
<reference evidence="10" key="1">
    <citation type="submission" date="2013-08" db="EMBL/GenBank/DDBJ databases">
        <authorList>
            <person name="Mendez C."/>
            <person name="Richter M."/>
            <person name="Ferrer M."/>
            <person name="Sanchez J."/>
        </authorList>
    </citation>
    <scope>NUCLEOTIDE SEQUENCE</scope>
</reference>
<evidence type="ECO:0000256" key="1">
    <source>
        <dbReference type="ARBA" id="ARBA00004651"/>
    </source>
</evidence>
<feature type="domain" description="ArnT-like N-terminal" evidence="9">
    <location>
        <begin position="38"/>
        <end position="171"/>
    </location>
</feature>
<organism evidence="10">
    <name type="scientific">mine drainage metagenome</name>
    <dbReference type="NCBI Taxonomy" id="410659"/>
    <lineage>
        <taxon>unclassified sequences</taxon>
        <taxon>metagenomes</taxon>
        <taxon>ecological metagenomes</taxon>
    </lineage>
</organism>
<protein>
    <submittedName>
        <fullName evidence="10">Glycosyl transferase family 39</fullName>
        <ecNumber evidence="10">2.-.-.-</ecNumber>
    </submittedName>
</protein>
<sequence length="171" mass="19340">MSTAHTRAGRLRWWAWIVLGVVWFATMQIRPMLDPDEGRYAEIPREMLVTGNWVTPRLDGLKYFEKPALQYWATATIYSVFGVGNLTSRLWTVGLGFGCLALIYAWLARLYDRRSALAAVALLAMSPYFGIVAHLDLLDAGLCFWLTAMVLAFTRGQCAEPGSKSERNWML</sequence>
<keyword evidence="3" id="KW-0328">Glycosyltransferase</keyword>
<feature type="transmembrane region" description="Helical" evidence="8">
    <location>
        <begin position="12"/>
        <end position="29"/>
    </location>
</feature>
<dbReference type="EMBL" id="AUZX01011926">
    <property type="protein sequence ID" value="EQD41062.1"/>
    <property type="molecule type" value="Genomic_DNA"/>
</dbReference>
<evidence type="ECO:0000256" key="4">
    <source>
        <dbReference type="ARBA" id="ARBA00022679"/>
    </source>
</evidence>
<dbReference type="GO" id="GO:0010041">
    <property type="term" value="P:response to iron(III) ion"/>
    <property type="evidence" value="ECO:0007669"/>
    <property type="project" value="TreeGrafter"/>
</dbReference>
<comment type="caution">
    <text evidence="10">The sequence shown here is derived from an EMBL/GenBank/DDBJ whole genome shotgun (WGS) entry which is preliminary data.</text>
</comment>
<dbReference type="EC" id="2.-.-.-" evidence="10"/>
<evidence type="ECO:0000313" key="10">
    <source>
        <dbReference type="EMBL" id="EQD41062.1"/>
    </source>
</evidence>
<evidence type="ECO:0000259" key="9">
    <source>
        <dbReference type="Pfam" id="PF02366"/>
    </source>
</evidence>
<dbReference type="GO" id="GO:0006493">
    <property type="term" value="P:protein O-linked glycosylation"/>
    <property type="evidence" value="ECO:0007669"/>
    <property type="project" value="InterPro"/>
</dbReference>
<evidence type="ECO:0000256" key="2">
    <source>
        <dbReference type="ARBA" id="ARBA00022475"/>
    </source>
</evidence>
<keyword evidence="2" id="KW-1003">Cell membrane</keyword>
<name>T0ZAF6_9ZZZZ</name>
<evidence type="ECO:0000256" key="7">
    <source>
        <dbReference type="ARBA" id="ARBA00023136"/>
    </source>
</evidence>
<dbReference type="InterPro" id="IPR050297">
    <property type="entry name" value="LipidA_mod_glycosyltrf_83"/>
</dbReference>
<evidence type="ECO:0000256" key="3">
    <source>
        <dbReference type="ARBA" id="ARBA00022676"/>
    </source>
</evidence>
<feature type="transmembrane region" description="Helical" evidence="8">
    <location>
        <begin position="90"/>
        <end position="108"/>
    </location>
</feature>
<dbReference type="GO" id="GO:0000030">
    <property type="term" value="F:mannosyltransferase activity"/>
    <property type="evidence" value="ECO:0007669"/>
    <property type="project" value="InterPro"/>
</dbReference>
<dbReference type="GO" id="GO:0008610">
    <property type="term" value="P:lipid biosynthetic process"/>
    <property type="evidence" value="ECO:0007669"/>
    <property type="project" value="UniProtKB-ARBA"/>
</dbReference>
<dbReference type="AlphaFoldDB" id="T0ZAF6"/>
<evidence type="ECO:0000256" key="6">
    <source>
        <dbReference type="ARBA" id="ARBA00022989"/>
    </source>
</evidence>
<keyword evidence="4 10" id="KW-0808">Transferase</keyword>
<accession>T0ZAF6</accession>
<dbReference type="GO" id="GO:0016763">
    <property type="term" value="F:pentosyltransferase activity"/>
    <property type="evidence" value="ECO:0007669"/>
    <property type="project" value="TreeGrafter"/>
</dbReference>
<feature type="non-terminal residue" evidence="10">
    <location>
        <position position="171"/>
    </location>
</feature>
<feature type="transmembrane region" description="Helical" evidence="8">
    <location>
        <begin position="115"/>
        <end position="131"/>
    </location>
</feature>
<gene>
    <name evidence="10" type="ORF">B1A_16228</name>
</gene>
<evidence type="ECO:0000256" key="5">
    <source>
        <dbReference type="ARBA" id="ARBA00022692"/>
    </source>
</evidence>
<reference evidence="10" key="2">
    <citation type="journal article" date="2014" name="ISME J.">
        <title>Microbial stratification in low pH oxic and suboxic macroscopic growths along an acid mine drainage.</title>
        <authorList>
            <person name="Mendez-Garcia C."/>
            <person name="Mesa V."/>
            <person name="Sprenger R.R."/>
            <person name="Richter M."/>
            <person name="Diez M.S."/>
            <person name="Solano J."/>
            <person name="Bargiela R."/>
            <person name="Golyshina O.V."/>
            <person name="Manteca A."/>
            <person name="Ramos J.L."/>
            <person name="Gallego J.R."/>
            <person name="Llorente I."/>
            <person name="Martins Dos Santos V.A."/>
            <person name="Jensen O.N."/>
            <person name="Pelaez A.I."/>
            <person name="Sanchez J."/>
            <person name="Ferrer M."/>
        </authorList>
    </citation>
    <scope>NUCLEOTIDE SEQUENCE</scope>
</reference>
<dbReference type="InterPro" id="IPR003342">
    <property type="entry name" value="ArnT-like_N"/>
</dbReference>